<dbReference type="KEGG" id="vg:26635799"/>
<dbReference type="GeneID" id="26635799"/>
<keyword evidence="2" id="KW-1185">Reference proteome</keyword>
<dbReference type="OrthoDB" id="28297at10239"/>
<evidence type="ECO:0000313" key="1">
    <source>
        <dbReference type="EMBL" id="AIB56237.1"/>
    </source>
</evidence>
<proteinExistence type="predicted"/>
<dbReference type="EMBL" id="KJ452291">
    <property type="protein sequence ID" value="AIB56237.1"/>
    <property type="molecule type" value="Genomic_DNA"/>
</dbReference>
<dbReference type="RefSeq" id="YP_009209295.1">
    <property type="nucleotide sequence ID" value="NC_028917.1"/>
</dbReference>
<sequence>MNVAMLANPAIDHAVVKYRNGMSTIAKTVKHNTANK</sequence>
<accession>A0A0H3U4V9</accession>
<dbReference type="Proteomes" id="UP000207658">
    <property type="component" value="Segment"/>
</dbReference>
<reference evidence="1 2" key="1">
    <citation type="journal article" date="2015" name="Front. Microbiol.">
        <title>Identification of staphylococcal phage with reduced transcription in human blood through transcriptome sequencing.</title>
        <authorList>
            <person name="Santiago-Rodriguez T.M."/>
            <person name="Naidu M."/>
            <person name="Jones M.B."/>
            <person name="Ly M."/>
            <person name="Pride D.T."/>
        </authorList>
    </citation>
    <scope>NUCLEOTIDE SEQUENCE [LARGE SCALE GENOMIC DNA]</scope>
</reference>
<name>A0A0H3U4V9_9CAUD</name>
<evidence type="ECO:0000313" key="2">
    <source>
        <dbReference type="Proteomes" id="UP000207658"/>
    </source>
</evidence>
<protein>
    <submittedName>
        <fullName evidence="1">Uncharacterized protein</fullName>
    </submittedName>
</protein>
<organism evidence="1 2">
    <name type="scientific">Staphylococcus phage 3MRA</name>
    <dbReference type="NCBI Taxonomy" id="1505026"/>
    <lineage>
        <taxon>Viruses</taxon>
        <taxon>Duplodnaviria</taxon>
        <taxon>Heunggongvirae</taxon>
        <taxon>Uroviricota</taxon>
        <taxon>Caudoviricetes</taxon>
        <taxon>Azeredovirinae</taxon>
        <taxon>Phietavirus</taxon>
        <taxon>Phietavirus pv3MRA</taxon>
    </lineage>
</organism>